<keyword evidence="14" id="KW-1143">T=pseudo3 icosahedral capsid protein</keyword>
<comment type="catalytic activity">
    <reaction evidence="32">
        <text>a ribonucleoside 5'-triphosphate + H2O = a ribonucleoside 5'-diphosphate + phosphate + H(+)</text>
        <dbReference type="Rhea" id="RHEA:23680"/>
        <dbReference type="ChEBI" id="CHEBI:15377"/>
        <dbReference type="ChEBI" id="CHEBI:15378"/>
        <dbReference type="ChEBI" id="CHEBI:43474"/>
        <dbReference type="ChEBI" id="CHEBI:57930"/>
        <dbReference type="ChEBI" id="CHEBI:61557"/>
        <dbReference type="EC" id="3.6.1.15"/>
    </reaction>
</comment>
<evidence type="ECO:0000256" key="23">
    <source>
        <dbReference type="ARBA" id="ARBA00022870"/>
    </source>
</evidence>
<evidence type="ECO:0000256" key="32">
    <source>
        <dbReference type="ARBA" id="ARBA00047631"/>
    </source>
</evidence>
<dbReference type="PROSITE" id="PS51874">
    <property type="entry name" value="PCV_3C_PRO"/>
    <property type="match status" value="1"/>
</dbReference>
<keyword evidence="22" id="KW-0946">Virion</keyword>
<dbReference type="GO" id="GO:0044162">
    <property type="term" value="C:host cell cytoplasmic vesicle membrane"/>
    <property type="evidence" value="ECO:0007669"/>
    <property type="project" value="UniProtKB-SubCell"/>
</dbReference>
<keyword evidence="15" id="KW-0519">Myristate</keyword>
<dbReference type="InterPro" id="IPR027417">
    <property type="entry name" value="P-loop_NTPase"/>
</dbReference>
<keyword evidence="7" id="KW-0191">Covalent protein-RNA linkage</keyword>
<dbReference type="PROSITE" id="PS50507">
    <property type="entry name" value="RDRP_SSRNA_POS"/>
    <property type="match status" value="1"/>
</dbReference>
<evidence type="ECO:0000256" key="17">
    <source>
        <dbReference type="ARBA" id="ARBA00022801"/>
    </source>
</evidence>
<keyword evidence="8" id="KW-0597">Phosphoprotein</keyword>
<evidence type="ECO:0000256" key="2">
    <source>
        <dbReference type="ARBA" id="ARBA00004328"/>
    </source>
</evidence>
<dbReference type="InterPro" id="IPR001676">
    <property type="entry name" value="Picornavirus_capsid"/>
</dbReference>
<evidence type="ECO:0000256" key="16">
    <source>
        <dbReference type="ARBA" id="ARBA00022741"/>
    </source>
</evidence>
<keyword evidence="16" id="KW-0547">Nucleotide-binding</keyword>
<dbReference type="Gene3D" id="2.40.10.10">
    <property type="entry name" value="Trypsin-like serine proteases"/>
    <property type="match status" value="2"/>
</dbReference>
<dbReference type="Pfam" id="PF00548">
    <property type="entry name" value="Peptidase_C3"/>
    <property type="match status" value="1"/>
</dbReference>
<evidence type="ECO:0000259" key="35">
    <source>
        <dbReference type="PROSITE" id="PS51218"/>
    </source>
</evidence>
<dbReference type="GO" id="GO:0003968">
    <property type="term" value="F:RNA-directed RNA polymerase activity"/>
    <property type="evidence" value="ECO:0007669"/>
    <property type="project" value="UniProtKB-KW"/>
</dbReference>
<evidence type="ECO:0000259" key="34">
    <source>
        <dbReference type="PROSITE" id="PS50507"/>
    </source>
</evidence>
<evidence type="ECO:0000256" key="26">
    <source>
        <dbReference type="ARBA" id="ARBA00023065"/>
    </source>
</evidence>
<evidence type="ECO:0000256" key="31">
    <source>
        <dbReference type="ARBA" id="ARBA00023303"/>
    </source>
</evidence>
<evidence type="ECO:0000256" key="5">
    <source>
        <dbReference type="ARBA" id="ARBA00022484"/>
    </source>
</evidence>
<keyword evidence="18" id="KW-1161">Viral attachment to host cell</keyword>
<proteinExistence type="predicted"/>
<dbReference type="Gene3D" id="1.20.960.20">
    <property type="match status" value="1"/>
</dbReference>
<dbReference type="GO" id="GO:0019062">
    <property type="term" value="P:virion attachment to host cell"/>
    <property type="evidence" value="ECO:0007669"/>
    <property type="project" value="UniProtKB-KW"/>
</dbReference>
<dbReference type="GO" id="GO:0006351">
    <property type="term" value="P:DNA-templated transcription"/>
    <property type="evidence" value="ECO:0007669"/>
    <property type="project" value="InterPro"/>
</dbReference>
<evidence type="ECO:0000256" key="18">
    <source>
        <dbReference type="ARBA" id="ARBA00022804"/>
    </source>
</evidence>
<dbReference type="InterPro" id="IPR014759">
    <property type="entry name" value="Helicase_SF3_ssRNA_vir"/>
</dbReference>
<dbReference type="GO" id="GO:0003724">
    <property type="term" value="F:RNA helicase activity"/>
    <property type="evidence" value="ECO:0007669"/>
    <property type="project" value="InterPro"/>
</dbReference>
<dbReference type="SMART" id="SM00382">
    <property type="entry name" value="AAA"/>
    <property type="match status" value="1"/>
</dbReference>
<dbReference type="InterPro" id="IPR029053">
    <property type="entry name" value="Viral_coat"/>
</dbReference>
<dbReference type="Pfam" id="PF00073">
    <property type="entry name" value="Rhv"/>
    <property type="match status" value="2"/>
</dbReference>
<dbReference type="PROSITE" id="PS51218">
    <property type="entry name" value="SF3_HELICASE_2"/>
    <property type="match status" value="1"/>
</dbReference>
<keyword evidence="11" id="KW-0645">Protease</keyword>
<dbReference type="GO" id="GO:0046718">
    <property type="term" value="P:symbiont entry into host cell"/>
    <property type="evidence" value="ECO:0007669"/>
    <property type="project" value="UniProtKB-KW"/>
</dbReference>
<dbReference type="Pfam" id="PF00680">
    <property type="entry name" value="RdRP_1"/>
    <property type="match status" value="1"/>
</dbReference>
<organism evidence="37">
    <name type="scientific">Pink-eared duck picornavirus</name>
    <dbReference type="NCBI Taxonomy" id="2592518"/>
    <lineage>
        <taxon>Viruses</taxon>
        <taxon>Riboviria</taxon>
        <taxon>Orthornavirae</taxon>
        <taxon>Pisuviricota</taxon>
        <taxon>Pisoniviricetes</taxon>
        <taxon>Picornavirales</taxon>
        <taxon>Picornaviridae</taxon>
    </lineage>
</organism>
<evidence type="ECO:0000256" key="21">
    <source>
        <dbReference type="ARBA" id="ARBA00022840"/>
    </source>
</evidence>
<evidence type="ECO:0000256" key="29">
    <source>
        <dbReference type="ARBA" id="ARBA00023288"/>
    </source>
</evidence>
<keyword evidence="27" id="KW-0472">Membrane</keyword>
<evidence type="ECO:0000256" key="9">
    <source>
        <dbReference type="ARBA" id="ARBA00022561"/>
    </source>
</evidence>
<keyword evidence="25" id="KW-1182">Viral ion channel</keyword>
<accession>A0A5B8KHY6</accession>
<evidence type="ECO:0000256" key="19">
    <source>
        <dbReference type="ARBA" id="ARBA00022806"/>
    </source>
</evidence>
<evidence type="ECO:0000256" key="6">
    <source>
        <dbReference type="ARBA" id="ARBA00022488"/>
    </source>
</evidence>
<keyword evidence="4" id="KW-0813">Transport</keyword>
<dbReference type="InterPro" id="IPR009003">
    <property type="entry name" value="Peptidase_S1_PA"/>
</dbReference>
<evidence type="ECO:0000256" key="30">
    <source>
        <dbReference type="ARBA" id="ARBA00023296"/>
    </source>
</evidence>
<dbReference type="GO" id="GO:0004197">
    <property type="term" value="F:cysteine-type endopeptidase activity"/>
    <property type="evidence" value="ECO:0007669"/>
    <property type="project" value="InterPro"/>
</dbReference>
<evidence type="ECO:0000256" key="13">
    <source>
        <dbReference type="ARBA" id="ARBA00022695"/>
    </source>
</evidence>
<dbReference type="GO" id="GO:0015267">
    <property type="term" value="F:channel activity"/>
    <property type="evidence" value="ECO:0007669"/>
    <property type="project" value="UniProtKB-KW"/>
</dbReference>
<evidence type="ECO:0000259" key="36">
    <source>
        <dbReference type="PROSITE" id="PS51874"/>
    </source>
</evidence>
<dbReference type="InterPro" id="IPR003593">
    <property type="entry name" value="AAA+_ATPase"/>
</dbReference>
<dbReference type="CDD" id="cd00205">
    <property type="entry name" value="rhv_like"/>
    <property type="match status" value="3"/>
</dbReference>
<dbReference type="EMBL" id="MK204421">
    <property type="protein sequence ID" value="QDY92378.1"/>
    <property type="molecule type" value="Genomic_RNA"/>
</dbReference>
<dbReference type="GO" id="GO:0003723">
    <property type="term" value="F:RNA binding"/>
    <property type="evidence" value="ECO:0007669"/>
    <property type="project" value="InterPro"/>
</dbReference>
<dbReference type="GO" id="GO:0006508">
    <property type="term" value="P:proteolysis"/>
    <property type="evidence" value="ECO:0007669"/>
    <property type="project" value="UniProtKB-KW"/>
</dbReference>
<feature type="compositionally biased region" description="Acidic residues" evidence="33">
    <location>
        <begin position="2059"/>
        <end position="2071"/>
    </location>
</feature>
<dbReference type="Pfam" id="PF00910">
    <property type="entry name" value="RNA_helicase"/>
    <property type="match status" value="1"/>
</dbReference>
<evidence type="ECO:0000256" key="1">
    <source>
        <dbReference type="ARBA" id="ARBA00004295"/>
    </source>
</evidence>
<reference evidence="37" key="1">
    <citation type="journal article" date="2019" name="ISME J.">
        <title>Virome heterogeneity and connectivity in waterfowl and shorebird communities.</title>
        <authorList>
            <person name="Wille M."/>
            <person name="Shi M."/>
            <person name="Klaassen M."/>
            <person name="Hurt A.C."/>
            <person name="Holmes E.C."/>
        </authorList>
    </citation>
    <scope>NUCLEOTIDE SEQUENCE</scope>
    <source>
        <strain evidence="37">MW28</strain>
    </source>
</reference>
<keyword evidence="29" id="KW-0449">Lipoprotein</keyword>
<feature type="domain" description="RdRp catalytic" evidence="34">
    <location>
        <begin position="1817"/>
        <end position="1931"/>
    </location>
</feature>
<keyword evidence="10" id="KW-0945">Host-virus interaction</keyword>
<sequence length="2077" mass="230452">MKFMMNSCNNHFAFVGPRPKCYSGFGTHSVCHRHKDLDRNRCCACASGGRQELNIWLKYHSLFVKKGCGPVIWRQIYSGEYHYSCMYHRSGCCLHDDCHLPPKIRRLDPQGQGISTATGNTNVVAEAGAHIVYNFYGTSYTDNWSSSQASMDPSKVMEQPSKLLSNFAKFKPIIKDPNIEEDGYSDRLIQVIASNTGVTSQDAAAGIVVGYGVMPKYRDLSQSHDKPSRPGPACDRFFNVGDLEWTADKMTGEVLLVVELPKDLIKLGVVGQNLTYHALCRMGFAVHLQCNATRFHSGALGLFLIPEYIPNGLNLPSGWNYHQLTLFPHQLLNLRLNNSATVVVPYTPPYVASYSKAHNWVSVVVVCLAPLQYAAGATTSLPVVLSISPLKSEFMGLRNSLYPEGFPVYKVPGSGEFSTTLALGGLPAYPVHSANATWFSPGKVDDWNQVMCIPTFMTFDYTSQSYPYWTLEARYARGDAVGGIFLNPKTSQWSSTYLGRLASMYVTYSGSVTFYFTFVGPMMTTGKILLAYSPPGADAPAKLEEAMLCTTMVWDFGLQSTCEFCVPFISCTPYRFGYNDANTLGGNGTITAWMQTKLVFPPGTPNSAKILVAVGAGSDLQFRTLMDSPLLNQGLEVDVGDATALGSMEVGQAKSQTPSQCFDMTPIKTTKGLEDTSMEGFFSRYHFIEGVQFQSNFARLDIDWSVIGPNPFKTKFRMVTYLRFDADWVFIPSYSGTVSSASGLLYQIMYCPPGSDAPDSYSDNAWKNPNNPSIYFRSNQDFATIRVPFLSPANYYASVYNGTLSFDASKKGSFPGNLAGSFRVRILNADGFAGSHNLAFYMRPIHIDARVPRPIFPIPNLEPQGLVDDFIGRISYSVSREISMGLLDTATVAFSRVESIAVDWLKVVCQWVVKIAAAAIILVRTNADPLVAVSLASTIGLDILTCDPFASVKSMINQHLGLIDAQGGVMGAIKDLNAAINLGRGLEWFINALNSFVEWFKEKIAISEKKMQLAARLEHFLAQTQEWDRYEVSPHLYTTHSVRVMADWMLETKSMLNFSELSPSVASIVNKYCAKASRFSMTNRPRSCEPIGCLIHGPPGTGKSLITSLIARAITKVVGGADPYYLPPDPKYFDGYKGQTVVVMDDLCQNPNGEDCSLLCQMISTTNFHPPMAAVEEKGIRFTSDFVIASTNLSVLTPSTVTVPEALKRRFRFDYDICVMPEYQIGDGQLDTEKALKPCDHTSSILGKCVPLLCGKAVRLRGLQDRQFVTVETLIELLISEHKRKLNVANSLEVLFQQGLPRLEKAEGKTLEEIFSKCDDPQVLAWFESKGVTLSKQQRFMLALRSVSEYTSKFRQFLLAGGACVALFGLVVAMCRTATLSEQGPYENISRPRPPPRPVPKIQVQGLEPDLEMAQALVRHNLVPFSSPSGKFTAFGVYGRVFVVPIHAVNRGGPYYLEGREINIEYYAPTVNGLYTEIAVCRYTTGNEFRDVRHMLPDTRMFPVRDSLLVMNSDAYRSLIVNTGMLVEYSLAYIEDRLTTRLMQYRYPTVKGYCGGVLIHGGKIWGMHVAGDGVLGYAAQICPSYFIEVQGVIVSSAKRSKPIYTPTRSELHPSAYQLYKAPRKAPAVLSRYDKRCECDLDLAVMSKYKGDPVKALTKTMQYALSSYADQLHDALYYDGIDSPLSLQDAVFGFGNLDAMDLKTSAGYPYVLSGVRKTDLVDAQARDCSRLADALDLHGTGHPFVTFKKDELRPLDKIKLGKTRLIECSSFNDSVVLRQKIGRIMEQFVSNCGTKIGSAIGCNPDKHWTQFYDEFRGLQVYAFDYSNFDASVPGCLIRSLNLIFLKFGVDIGKELDHIALSHHIYEDMDYIIEGGMVSGSAGTSLFNTMCNNVMVRTFLLEAYDSIDLSALKVLAYGDDLIIGYPHQLDCSLLVQVAKNYGMTLTPPDKGEVFPKPGIENVTFLKRRFVPDKIYSMLIHPVYPLDEAVESLLWTRDATKTQEHVLSLCHLVWHSGKKVYEEFVKFVRAPSFGHSLKVPSYETLYGQWLYLMASEAGPGCLDEDSSDSEDEGGEIYLSD</sequence>
<dbReference type="GO" id="GO:0005524">
    <property type="term" value="F:ATP binding"/>
    <property type="evidence" value="ECO:0007669"/>
    <property type="project" value="UniProtKB-KW"/>
</dbReference>
<keyword evidence="6" id="KW-1036">Host cytoplasmic vesicle</keyword>
<dbReference type="InterPro" id="IPR001205">
    <property type="entry name" value="RNA-dir_pol_C"/>
</dbReference>
<evidence type="ECO:0000256" key="11">
    <source>
        <dbReference type="ARBA" id="ARBA00022670"/>
    </source>
</evidence>
<evidence type="ECO:0000256" key="27">
    <source>
        <dbReference type="ARBA" id="ARBA00023136"/>
    </source>
</evidence>
<dbReference type="GO" id="GO:0039694">
    <property type="term" value="P:viral RNA genome replication"/>
    <property type="evidence" value="ECO:0007669"/>
    <property type="project" value="InterPro"/>
</dbReference>
<evidence type="ECO:0000256" key="20">
    <source>
        <dbReference type="ARBA" id="ARBA00022807"/>
    </source>
</evidence>
<keyword evidence="17" id="KW-0378">Hydrolase</keyword>
<dbReference type="Gene3D" id="3.30.70.270">
    <property type="match status" value="2"/>
</dbReference>
<evidence type="ECO:0000256" key="3">
    <source>
        <dbReference type="ARBA" id="ARBA00020107"/>
    </source>
</evidence>
<evidence type="ECO:0000256" key="10">
    <source>
        <dbReference type="ARBA" id="ARBA00022581"/>
    </source>
</evidence>
<dbReference type="InterPro" id="IPR043128">
    <property type="entry name" value="Rev_trsase/Diguanyl_cyclase"/>
</dbReference>
<feature type="region of interest" description="Disordered" evidence="33">
    <location>
        <begin position="2058"/>
        <end position="2077"/>
    </location>
</feature>
<dbReference type="SUPFAM" id="SSF50494">
    <property type="entry name" value="Trypsin-like serine proteases"/>
    <property type="match status" value="1"/>
</dbReference>
<name>A0A5B8KHY6_9PICO</name>
<keyword evidence="26" id="KW-0406">Ion transport</keyword>
<keyword evidence="19" id="KW-0347">Helicase</keyword>
<evidence type="ECO:0000256" key="28">
    <source>
        <dbReference type="ARBA" id="ARBA00023200"/>
    </source>
</evidence>
<dbReference type="InterPro" id="IPR007094">
    <property type="entry name" value="RNA-dir_pol_PSvirus"/>
</dbReference>
<feature type="domain" description="SF3 helicase" evidence="35">
    <location>
        <begin position="1070"/>
        <end position="1232"/>
    </location>
</feature>
<dbReference type="SUPFAM" id="SSF52540">
    <property type="entry name" value="P-loop containing nucleoside triphosphate hydrolases"/>
    <property type="match status" value="1"/>
</dbReference>
<keyword evidence="31" id="KW-0407">Ion channel</keyword>
<dbReference type="SUPFAM" id="SSF56672">
    <property type="entry name" value="DNA/RNA polymerases"/>
    <property type="match status" value="1"/>
</dbReference>
<evidence type="ECO:0000256" key="22">
    <source>
        <dbReference type="ARBA" id="ARBA00022844"/>
    </source>
</evidence>
<evidence type="ECO:0000256" key="33">
    <source>
        <dbReference type="SAM" id="MobiDB-lite"/>
    </source>
</evidence>
<keyword evidence="5" id="KW-0696">RNA-directed RNA polymerase</keyword>
<dbReference type="InterPro" id="IPR000605">
    <property type="entry name" value="Helicase_SF3_ssDNA/RNA_vir"/>
</dbReference>
<keyword evidence="9" id="KW-0167">Capsid protein</keyword>
<evidence type="ECO:0000256" key="24">
    <source>
        <dbReference type="ARBA" id="ARBA00022953"/>
    </source>
</evidence>
<dbReference type="InterPro" id="IPR044067">
    <property type="entry name" value="PCV_3C_PRO"/>
</dbReference>
<evidence type="ECO:0000256" key="8">
    <source>
        <dbReference type="ARBA" id="ARBA00022553"/>
    </source>
</evidence>
<dbReference type="GO" id="GO:0019028">
    <property type="term" value="C:viral capsid"/>
    <property type="evidence" value="ECO:0007669"/>
    <property type="project" value="UniProtKB-KW"/>
</dbReference>
<dbReference type="GO" id="GO:0005198">
    <property type="term" value="F:structural molecule activity"/>
    <property type="evidence" value="ECO:0007669"/>
    <property type="project" value="InterPro"/>
</dbReference>
<dbReference type="GO" id="GO:0017111">
    <property type="term" value="F:ribonucleoside triphosphate phosphatase activity"/>
    <property type="evidence" value="ECO:0007669"/>
    <property type="project" value="UniProtKB-EC"/>
</dbReference>
<evidence type="ECO:0000256" key="15">
    <source>
        <dbReference type="ARBA" id="ARBA00022707"/>
    </source>
</evidence>
<evidence type="ECO:0000256" key="7">
    <source>
        <dbReference type="ARBA" id="ARBA00022520"/>
    </source>
</evidence>
<protein>
    <recommendedName>
        <fullName evidence="3">Genome polyprotein</fullName>
    </recommendedName>
</protein>
<evidence type="ECO:0000256" key="25">
    <source>
        <dbReference type="ARBA" id="ARBA00023039"/>
    </source>
</evidence>
<dbReference type="InterPro" id="IPR000199">
    <property type="entry name" value="Peptidase_C3A/C3B_picornavir"/>
</dbReference>
<dbReference type="Gene3D" id="2.60.120.20">
    <property type="match status" value="4"/>
</dbReference>
<dbReference type="GO" id="GO:0034220">
    <property type="term" value="P:monoatomic ion transmembrane transport"/>
    <property type="evidence" value="ECO:0007669"/>
    <property type="project" value="UniProtKB-KW"/>
</dbReference>
<keyword evidence="24" id="KW-0693">Viral RNA replication</keyword>
<keyword evidence="23" id="KW-1043">Host membrane</keyword>
<evidence type="ECO:0000256" key="14">
    <source>
        <dbReference type="ARBA" id="ARBA00022706"/>
    </source>
</evidence>
<comment type="subcellular location">
    <subcellularLocation>
        <location evidence="1">Host cytoplasmic vesicle membrane</location>
        <topology evidence="1">Peripheral membrane protein</topology>
        <orientation evidence="1">Cytoplasmic side</orientation>
    </subcellularLocation>
    <subcellularLocation>
        <location evidence="2">Virion</location>
    </subcellularLocation>
</comment>
<keyword evidence="21" id="KW-0067">ATP-binding</keyword>
<evidence type="ECO:0000313" key="37">
    <source>
        <dbReference type="EMBL" id="QDY92378.1"/>
    </source>
</evidence>
<dbReference type="InterPro" id="IPR043504">
    <property type="entry name" value="Peptidase_S1_PA_chymotrypsin"/>
</dbReference>
<dbReference type="InterPro" id="IPR059138">
    <property type="entry name" value="Pico_VP1"/>
</dbReference>
<feature type="domain" description="Peptidase C3" evidence="36">
    <location>
        <begin position="1408"/>
        <end position="1586"/>
    </location>
</feature>
<evidence type="ECO:0000256" key="4">
    <source>
        <dbReference type="ARBA" id="ARBA00022448"/>
    </source>
</evidence>
<dbReference type="InterPro" id="IPR033703">
    <property type="entry name" value="Rhv-like"/>
</dbReference>
<keyword evidence="30" id="KW-1160">Virus entry into host cell</keyword>
<dbReference type="InterPro" id="IPR043502">
    <property type="entry name" value="DNA/RNA_pol_sf"/>
</dbReference>
<dbReference type="Pfam" id="PF22663">
    <property type="entry name" value="Rhv_5"/>
    <property type="match status" value="1"/>
</dbReference>
<evidence type="ECO:0000256" key="12">
    <source>
        <dbReference type="ARBA" id="ARBA00022679"/>
    </source>
</evidence>
<keyword evidence="28" id="KW-1035">Host cytoplasm</keyword>
<keyword evidence="12" id="KW-0808">Transferase</keyword>
<keyword evidence="13" id="KW-0548">Nucleotidyltransferase</keyword>
<dbReference type="SUPFAM" id="SSF88633">
    <property type="entry name" value="Positive stranded ssRNA viruses"/>
    <property type="match status" value="2"/>
</dbReference>
<keyword evidence="20" id="KW-0788">Thiol protease</keyword>